<evidence type="ECO:0000313" key="2">
    <source>
        <dbReference type="EMBL" id="RLV49083.1"/>
    </source>
</evidence>
<keyword evidence="1" id="KW-0812">Transmembrane</keyword>
<sequence>MSTFRPVRYRRRGPDLDRSGGFVAMAGLACVLFLDVASVRFLPWWVVTLLLVLWVVLMLLGTAWFTPRPRRAVALPVVGVLAWLAAVGLVLVL</sequence>
<dbReference type="RefSeq" id="WP_121806186.1">
    <property type="nucleotide sequence ID" value="NZ_RDBE01000007.1"/>
</dbReference>
<keyword evidence="1" id="KW-1133">Transmembrane helix</keyword>
<proteinExistence type="predicted"/>
<evidence type="ECO:0000256" key="1">
    <source>
        <dbReference type="SAM" id="Phobius"/>
    </source>
</evidence>
<evidence type="ECO:0000313" key="3">
    <source>
        <dbReference type="Proteomes" id="UP000281708"/>
    </source>
</evidence>
<gene>
    <name evidence="2" type="ORF">D9V37_10955</name>
</gene>
<accession>A0A3L8P2K7</accession>
<dbReference type="AlphaFoldDB" id="A0A3L8P2K7"/>
<keyword evidence="1" id="KW-0472">Membrane</keyword>
<dbReference type="EMBL" id="RDBE01000007">
    <property type="protein sequence ID" value="RLV49083.1"/>
    <property type="molecule type" value="Genomic_DNA"/>
</dbReference>
<protein>
    <submittedName>
        <fullName evidence="2">Uncharacterized protein</fullName>
    </submittedName>
</protein>
<feature type="transmembrane region" description="Helical" evidence="1">
    <location>
        <begin position="72"/>
        <end position="92"/>
    </location>
</feature>
<organism evidence="2 3">
    <name type="scientific">Nocardioides mangrovicus</name>
    <dbReference type="NCBI Taxonomy" id="2478913"/>
    <lineage>
        <taxon>Bacteria</taxon>
        <taxon>Bacillati</taxon>
        <taxon>Actinomycetota</taxon>
        <taxon>Actinomycetes</taxon>
        <taxon>Propionibacteriales</taxon>
        <taxon>Nocardioidaceae</taxon>
        <taxon>Nocardioides</taxon>
    </lineage>
</organism>
<feature type="transmembrane region" description="Helical" evidence="1">
    <location>
        <begin position="21"/>
        <end position="38"/>
    </location>
</feature>
<dbReference type="Proteomes" id="UP000281708">
    <property type="component" value="Unassembled WGS sequence"/>
</dbReference>
<reference evidence="2 3" key="1">
    <citation type="submission" date="2018-10" db="EMBL/GenBank/DDBJ databases">
        <title>Marmoricola sp. 4Q3S-7 whole genome shotgun sequence.</title>
        <authorList>
            <person name="Li F."/>
        </authorList>
    </citation>
    <scope>NUCLEOTIDE SEQUENCE [LARGE SCALE GENOMIC DNA]</scope>
    <source>
        <strain evidence="2 3">4Q3S-7</strain>
    </source>
</reference>
<feature type="transmembrane region" description="Helical" evidence="1">
    <location>
        <begin position="44"/>
        <end position="65"/>
    </location>
</feature>
<name>A0A3L8P2K7_9ACTN</name>
<keyword evidence="3" id="KW-1185">Reference proteome</keyword>
<comment type="caution">
    <text evidence="2">The sequence shown here is derived from an EMBL/GenBank/DDBJ whole genome shotgun (WGS) entry which is preliminary data.</text>
</comment>
<dbReference type="PROSITE" id="PS51257">
    <property type="entry name" value="PROKAR_LIPOPROTEIN"/>
    <property type="match status" value="1"/>
</dbReference>